<proteinExistence type="predicted"/>
<sequence length="178" mass="20712">MRKGSSASVVLLIVLLSGCLEKTKSDSKTIKGILAPKSVTYEYPITISKFWHEFQQALLNNDKSQMATMTRFPLEMVNKHYSQEKFLSDFDNLFTNDLIENVLTAEYTDLECITEKDFKENTNNTIPVPNYTPIFRFTMGWDLIINKKPKWRAYKVPYFIEGRNGYQLCYYQTSIGEI</sequence>
<evidence type="ECO:0008006" key="3">
    <source>
        <dbReference type="Google" id="ProtNLM"/>
    </source>
</evidence>
<dbReference type="Proteomes" id="UP001241110">
    <property type="component" value="Unassembled WGS sequence"/>
</dbReference>
<dbReference type="PROSITE" id="PS51257">
    <property type="entry name" value="PROKAR_LIPOPROTEIN"/>
    <property type="match status" value="1"/>
</dbReference>
<comment type="caution">
    <text evidence="1">The sequence shown here is derived from an EMBL/GenBank/DDBJ whole genome shotgun (WGS) entry which is preliminary data.</text>
</comment>
<evidence type="ECO:0000313" key="2">
    <source>
        <dbReference type="Proteomes" id="UP001241110"/>
    </source>
</evidence>
<protein>
    <recommendedName>
        <fullName evidence="3">Lipoprotein</fullName>
    </recommendedName>
</protein>
<evidence type="ECO:0000313" key="1">
    <source>
        <dbReference type="EMBL" id="MDJ1483373.1"/>
    </source>
</evidence>
<accession>A0AAE3QU19</accession>
<name>A0AAE3QU19_9BACT</name>
<reference evidence="1" key="1">
    <citation type="submission" date="2023-05" db="EMBL/GenBank/DDBJ databases">
        <authorList>
            <person name="Zhang X."/>
        </authorList>
    </citation>
    <scope>NUCLEOTIDE SEQUENCE</scope>
    <source>
        <strain evidence="1">YF14B1</strain>
    </source>
</reference>
<dbReference type="RefSeq" id="WP_313983139.1">
    <property type="nucleotide sequence ID" value="NZ_JASJOS010000011.1"/>
</dbReference>
<dbReference type="AlphaFoldDB" id="A0AAE3QU19"/>
<dbReference type="EMBL" id="JASJOS010000011">
    <property type="protein sequence ID" value="MDJ1483373.1"/>
    <property type="molecule type" value="Genomic_DNA"/>
</dbReference>
<organism evidence="1 2">
    <name type="scientific">Xanthocytophaga flava</name>
    <dbReference type="NCBI Taxonomy" id="3048013"/>
    <lineage>
        <taxon>Bacteria</taxon>
        <taxon>Pseudomonadati</taxon>
        <taxon>Bacteroidota</taxon>
        <taxon>Cytophagia</taxon>
        <taxon>Cytophagales</taxon>
        <taxon>Rhodocytophagaceae</taxon>
        <taxon>Xanthocytophaga</taxon>
    </lineage>
</organism>
<gene>
    <name evidence="1" type="ORF">QNI16_22935</name>
</gene>